<dbReference type="AlphaFoldDB" id="A0A7S2HNX2"/>
<dbReference type="InterPro" id="IPR029063">
    <property type="entry name" value="SAM-dependent_MTases_sf"/>
</dbReference>
<organism evidence="2">
    <name type="scientific">Octactis speculum</name>
    <dbReference type="NCBI Taxonomy" id="3111310"/>
    <lineage>
        <taxon>Eukaryota</taxon>
        <taxon>Sar</taxon>
        <taxon>Stramenopiles</taxon>
        <taxon>Ochrophyta</taxon>
        <taxon>Dictyochophyceae</taxon>
        <taxon>Dictyochales</taxon>
        <taxon>Dictyochaceae</taxon>
        <taxon>Octactis</taxon>
    </lineage>
</organism>
<evidence type="ECO:0000313" key="2">
    <source>
        <dbReference type="EMBL" id="CAD9495944.1"/>
    </source>
</evidence>
<protein>
    <recommendedName>
        <fullName evidence="3">PABS domain-containing protein</fullName>
    </recommendedName>
</protein>
<reference evidence="2" key="1">
    <citation type="submission" date="2021-01" db="EMBL/GenBank/DDBJ databases">
        <authorList>
            <person name="Corre E."/>
            <person name="Pelletier E."/>
            <person name="Niang G."/>
            <person name="Scheremetjew M."/>
            <person name="Finn R."/>
            <person name="Kale V."/>
            <person name="Holt S."/>
            <person name="Cochrane G."/>
            <person name="Meng A."/>
            <person name="Brown T."/>
            <person name="Cohen L."/>
        </authorList>
    </citation>
    <scope>NUCLEOTIDE SEQUENCE</scope>
    <source>
        <strain evidence="2">CCMP1381</strain>
    </source>
</reference>
<dbReference type="Gene3D" id="3.40.50.150">
    <property type="entry name" value="Vaccinia Virus protein VP39"/>
    <property type="match status" value="1"/>
</dbReference>
<sequence length="377" mass="41750">MVFTTSIAVVPMVLATVAGILEPQRSSFKMPDPAPSRATSAQWLSAATVEQEFRQGPTVSVATHASGKWRTLRRHGSVQSVTCWDPVNDQPQPLSNSITNEYIKVMASAYASLAPDDGGSHLYLGLGGGGALPMLLEAGRDRDLKGCTASWLETGNTARWQSPKNTVVESDPDVVALATQMLGVDTRVLSLIADDPLNHEPVSQAPHAAIFIDLLGANEKGPHEFLKEAFVRRMHDDLLDGGVVLANFKRGTRNRDAQFKRGIRMYAEVFGSCVLITSPYENNVIIAAVKDERGTVATIDVEKAKRWGRRKNWMFNPESRLRQFEVFRSETSTYRHPTPMLVGPEFWAWNWEDEECEGGFDVEDDDEESNDEGLCIR</sequence>
<accession>A0A7S2HNX2</accession>
<feature type="signal peptide" evidence="1">
    <location>
        <begin position="1"/>
        <end position="15"/>
    </location>
</feature>
<evidence type="ECO:0008006" key="3">
    <source>
        <dbReference type="Google" id="ProtNLM"/>
    </source>
</evidence>
<feature type="chain" id="PRO_5031226149" description="PABS domain-containing protein" evidence="1">
    <location>
        <begin position="16"/>
        <end position="377"/>
    </location>
</feature>
<name>A0A7S2HNX2_9STRA</name>
<dbReference type="EMBL" id="HBGS01063067">
    <property type="protein sequence ID" value="CAD9495944.1"/>
    <property type="molecule type" value="Transcribed_RNA"/>
</dbReference>
<dbReference type="SUPFAM" id="SSF53335">
    <property type="entry name" value="S-adenosyl-L-methionine-dependent methyltransferases"/>
    <property type="match status" value="1"/>
</dbReference>
<keyword evidence="1" id="KW-0732">Signal</keyword>
<gene>
    <name evidence="2" type="ORF">DSPE1174_LOCUS32849</name>
</gene>
<proteinExistence type="predicted"/>
<evidence type="ECO:0000256" key="1">
    <source>
        <dbReference type="SAM" id="SignalP"/>
    </source>
</evidence>